<evidence type="ECO:0000256" key="1">
    <source>
        <dbReference type="ARBA" id="ARBA00004167"/>
    </source>
</evidence>
<name>A0A0P7YG49_9BACT</name>
<evidence type="ECO:0000259" key="6">
    <source>
        <dbReference type="Pfam" id="PF04357"/>
    </source>
</evidence>
<evidence type="ECO:0000256" key="2">
    <source>
        <dbReference type="ARBA" id="ARBA00022692"/>
    </source>
</evidence>
<evidence type="ECO:0000256" key="5">
    <source>
        <dbReference type="SAM" id="Phobius"/>
    </source>
</evidence>
<reference evidence="7 8" key="1">
    <citation type="submission" date="2015-09" db="EMBL/GenBank/DDBJ databases">
        <title>Identification and resolution of microdiversity through metagenomic sequencing of parallel consortia.</title>
        <authorList>
            <person name="Nelson W.C."/>
            <person name="Romine M.F."/>
            <person name="Lindemann S.R."/>
        </authorList>
    </citation>
    <scope>NUCLEOTIDE SEQUENCE [LARGE SCALE GENOMIC DNA]</scope>
    <source>
        <strain evidence="7">HL-49</strain>
    </source>
</reference>
<keyword evidence="3 5" id="KW-1133">Transmembrane helix</keyword>
<accession>A0A0P7YG49</accession>
<evidence type="ECO:0000313" key="7">
    <source>
        <dbReference type="EMBL" id="KPQ13639.1"/>
    </source>
</evidence>
<keyword evidence="4 5" id="KW-0472">Membrane</keyword>
<proteinExistence type="predicted"/>
<dbReference type="eggNOG" id="COG2911">
    <property type="taxonomic scope" value="Bacteria"/>
</dbReference>
<feature type="domain" description="Translocation and assembly module TamB C-terminal" evidence="6">
    <location>
        <begin position="818"/>
        <end position="1004"/>
    </location>
</feature>
<gene>
    <name evidence="7" type="ORF">HLUCCX10_12500</name>
</gene>
<dbReference type="InterPro" id="IPR007452">
    <property type="entry name" value="TamB_C"/>
</dbReference>
<evidence type="ECO:0000256" key="3">
    <source>
        <dbReference type="ARBA" id="ARBA00022989"/>
    </source>
</evidence>
<dbReference type="OrthoDB" id="9811276at2"/>
<protein>
    <recommendedName>
        <fullName evidence="6">Translocation and assembly module TamB C-terminal domain-containing protein</fullName>
    </recommendedName>
</protein>
<dbReference type="EMBL" id="LJXT01000084">
    <property type="protein sequence ID" value="KPQ13639.1"/>
    <property type="molecule type" value="Genomic_DNA"/>
</dbReference>
<dbReference type="GO" id="GO:0005886">
    <property type="term" value="C:plasma membrane"/>
    <property type="evidence" value="ECO:0007669"/>
    <property type="project" value="InterPro"/>
</dbReference>
<keyword evidence="2 5" id="KW-0812">Transmembrane</keyword>
<dbReference type="Pfam" id="PF04357">
    <property type="entry name" value="TamB"/>
    <property type="match status" value="2"/>
</dbReference>
<comment type="subcellular location">
    <subcellularLocation>
        <location evidence="1">Membrane</location>
        <topology evidence="1">Single-pass membrane protein</topology>
    </subcellularLocation>
</comment>
<evidence type="ECO:0000256" key="4">
    <source>
        <dbReference type="ARBA" id="ARBA00023136"/>
    </source>
</evidence>
<feature type="transmembrane region" description="Helical" evidence="5">
    <location>
        <begin position="7"/>
        <end position="26"/>
    </location>
</feature>
<evidence type="ECO:0000313" key="8">
    <source>
        <dbReference type="Proteomes" id="UP000050421"/>
    </source>
</evidence>
<dbReference type="Proteomes" id="UP000050421">
    <property type="component" value="Unassembled WGS sequence"/>
</dbReference>
<feature type="domain" description="Translocation and assembly module TamB C-terminal" evidence="6">
    <location>
        <begin position="1016"/>
        <end position="1432"/>
    </location>
</feature>
<comment type="caution">
    <text evidence="7">The sequence shown here is derived from an EMBL/GenBank/DDBJ whole genome shotgun (WGS) entry which is preliminary data.</text>
</comment>
<sequence>MHKAFRIVLWVIFSLTVFLIAVALLVQTAPVQNWLIQRATNFLNSDSQFETSIGRIHLNWMDALSISDVEIRDHRDSIMIGAGEIFVDFELGKLLAAGQPNLDQVRIEKAKIQLLTHQGDSSMNINLWVNELSNRFSTGGGGASPKFGIGQIDFRNSSFALVNFNSEPISEGLDYNRMRFEDINISSSDFYLDGSEIGIDIVHMVGIESCSGLDIKEFRTNFIFSPRFMEFDELKLVTNQSYIKDYLKLEYASVADFSEFITGVTINANMKETILGLGDLRFFAPTLPDIQDELVITGNFTGPVSEIKTDEFILRLGEKTEVFGSILLDGLPEIENTYVNLSLQNSTLDTKDLSPYLPESSKTEVLKFGTIRLSSNFRGYLDRFDTDGDFRTSIGKVSGRIRYENQNGKNEVVSRVDVENFNLGILTDQRETFQKISLSGTVEAEGKSFDDLLLDLDANVSNFGLLGYDYTGIQTDAKYGLELFEGNISINDPNLKLNGGGSINLKDSSEAISLLLTLDSANLQAINLIDTPAYFKGKLEIDTQGINIDDLTGIMRFNDLVVGYQDRVLEVGDFYFQSLFAGGTRTMSLNSDYIVAGASGQFKLEQMAKDLPFLLQQYLAILLQDEAPVAENSDYFSVPYNLDLNINLIDINPILRLLKPDLYISKNTLVEGAFYQTEENTIFNFFSGIDTLRYGANEARQVNIDFNTSKIINSPEILASFYIFSKQQNIGGKLDFSNLGFEAIWNNDALDLNLALDQDSTQSKARINAVAQFSPSQTTLQLKPSQLTVLSSNWQFDPDNLVTLLPGSVKFENLKLISGEQKIDLEGVLSNRPEDEWTLSLDEVNANILNTLTPQEYEGKVNGLIRSSTGEAGKMTLDAEIGIEKLTINEIPIGDLSTEAHLKDDAMVLQIENMLDGKKTITLGGDLQLGSLEFDLNGKLQEAEIKIFEPFLSNYLSDMGGQITGDIQLKGDAINPTLVGEGKIDQGKLRVNYLNTLYQLDGSVLFTPGQVRFDKLIAKDVRGNTADLKGGLNYQGLDNIRLDIQADLKNFQVMNTSAKDNEVFYGNIYVTGEMDLSGNTDNLIMDARARSERDTRIFIPLSSSNEQFSEDYITFINIYDTVSVQSINEEIDRLDIQNFQMNFTMEVTPDAYAEIIIDPRTQEKISGRGRGVLTMNIDTQGAFQLNGTYEVTEASYDFSLYNVVNKKFTVQPGGRISWYGDPYEGILDLTAQYTESVSIQPLLATSTTQDQQNGTSRRYPVSVIMNLDGELMSPEISFGFDFSELPNSGEIQTAISSFQSRIANDDQEMNRQVFSVIMSRSFSPEGQFAGVNSISNSLGQLLSAQLNSLASQVDKNLEINIDLANLDQNTLETFQLSVAYTFLDGRLRVSRDGGFTDNTGQAGAASIIGDWQAEYLLTDDGVYRMRIFNRNNFNTFTSLSLSQNIVTYGVALTQNVSFNSFSELFQKITQRKEKKRNKSLIEDSDNYLRFQEDADWKPIDLSPVVERLDSIYNKPNQILPVDQR</sequence>
<organism evidence="7 8">
    <name type="scientific">Algoriphagus marincola HL-49</name>
    <dbReference type="NCBI Taxonomy" id="1305737"/>
    <lineage>
        <taxon>Bacteria</taxon>
        <taxon>Pseudomonadati</taxon>
        <taxon>Bacteroidota</taxon>
        <taxon>Cytophagia</taxon>
        <taxon>Cytophagales</taxon>
        <taxon>Cyclobacteriaceae</taxon>
        <taxon>Algoriphagus</taxon>
    </lineage>
</organism>
<dbReference type="GO" id="GO:0009306">
    <property type="term" value="P:protein secretion"/>
    <property type="evidence" value="ECO:0007669"/>
    <property type="project" value="InterPro"/>
</dbReference>
<dbReference type="STRING" id="1305737.GCA_000526355_03670"/>
<dbReference type="PATRIC" id="fig|1305737.6.peg.3156"/>